<name>A0A5R8XYH4_9BACT</name>
<dbReference type="InterPro" id="IPR003661">
    <property type="entry name" value="HisK_dim/P_dom"/>
</dbReference>
<keyword evidence="3" id="KW-0597">Phosphoprotein</keyword>
<dbReference type="AlphaFoldDB" id="A0A5R8XYH4"/>
<dbReference type="Proteomes" id="UP000308901">
    <property type="component" value="Unassembled WGS sequence"/>
</dbReference>
<dbReference type="EC" id="2.7.13.3" evidence="2"/>
<dbReference type="OrthoDB" id="569699at2"/>
<feature type="coiled-coil region" evidence="9">
    <location>
        <begin position="194"/>
        <end position="228"/>
    </location>
</feature>
<feature type="domain" description="Histidine kinase" evidence="11">
    <location>
        <begin position="244"/>
        <end position="464"/>
    </location>
</feature>
<dbReference type="CDD" id="cd00082">
    <property type="entry name" value="HisKA"/>
    <property type="match status" value="1"/>
</dbReference>
<dbReference type="GO" id="GO:0030295">
    <property type="term" value="F:protein kinase activator activity"/>
    <property type="evidence" value="ECO:0007669"/>
    <property type="project" value="TreeGrafter"/>
</dbReference>
<feature type="transmembrane region" description="Helical" evidence="10">
    <location>
        <begin position="172"/>
        <end position="194"/>
    </location>
</feature>
<dbReference type="InterPro" id="IPR050351">
    <property type="entry name" value="BphY/WalK/GraS-like"/>
</dbReference>
<evidence type="ECO:0000256" key="2">
    <source>
        <dbReference type="ARBA" id="ARBA00012438"/>
    </source>
</evidence>
<evidence type="ECO:0000256" key="6">
    <source>
        <dbReference type="ARBA" id="ARBA00022777"/>
    </source>
</evidence>
<comment type="caution">
    <text evidence="12">The sequence shown here is derived from an EMBL/GenBank/DDBJ whole genome shotgun (WGS) entry which is preliminary data.</text>
</comment>
<evidence type="ECO:0000256" key="5">
    <source>
        <dbReference type="ARBA" id="ARBA00022741"/>
    </source>
</evidence>
<keyword evidence="5" id="KW-0547">Nucleotide-binding</keyword>
<keyword evidence="9" id="KW-0175">Coiled coil</keyword>
<dbReference type="Gene3D" id="3.30.565.10">
    <property type="entry name" value="Histidine kinase-like ATPase, C-terminal domain"/>
    <property type="match status" value="1"/>
</dbReference>
<sequence length="464" mass="54971">MLKNDALAKTKLVYFIVFLSLAFWAVFAFFTMHQLISSQEIYAKIINISGKQRMLSQKTTLMAKRTFETNNQDFLNHTLELIKGMKEDHDFIINNLTSQKMIKIYFDKPYLLDKKVKEYFFIFDSFLKERTKSNLQKVEEYSYQLLPELNTAVYKFEEESNQKTIELKKRQLIILFGTLLTLFLEAFLIVIPSIRINEQKEKELQEINNNLENRVKDVIKNLREKDKIINEQSKMIFMREILNNISHQWRQPLSIITTAVTGIKLKKEYKQLEEKDLDDYLNVVLENSSYLSKTIDNFRSFFENKDEMTTYKFSSLIDKIEELLKEELEENKISFVLDIQELNYYGNETRLLNSILHILNNAIDVLKNKEDQRIIFISIYKNENFHIKIKDNGGGIQEEIIDRIFEPYFTTKHKSLGKGMDLYIVKESIEKILKGYIKVTNEHYTYKGKDQVGALFEIILPSNQ</sequence>
<dbReference type="Pfam" id="PF02518">
    <property type="entry name" value="HATPase_c"/>
    <property type="match status" value="1"/>
</dbReference>
<evidence type="ECO:0000256" key="8">
    <source>
        <dbReference type="ARBA" id="ARBA00023012"/>
    </source>
</evidence>
<keyword evidence="10" id="KW-1133">Transmembrane helix</keyword>
<keyword evidence="10" id="KW-0812">Transmembrane</keyword>
<evidence type="ECO:0000256" key="9">
    <source>
        <dbReference type="SAM" id="Coils"/>
    </source>
</evidence>
<dbReference type="InterPro" id="IPR003594">
    <property type="entry name" value="HATPase_dom"/>
</dbReference>
<dbReference type="PANTHER" id="PTHR42878">
    <property type="entry name" value="TWO-COMPONENT HISTIDINE KINASE"/>
    <property type="match status" value="1"/>
</dbReference>
<dbReference type="SUPFAM" id="SSF55874">
    <property type="entry name" value="ATPase domain of HSP90 chaperone/DNA topoisomerase II/histidine kinase"/>
    <property type="match status" value="1"/>
</dbReference>
<dbReference type="Gene3D" id="1.10.287.130">
    <property type="match status" value="1"/>
</dbReference>
<evidence type="ECO:0000256" key="1">
    <source>
        <dbReference type="ARBA" id="ARBA00000085"/>
    </source>
</evidence>
<evidence type="ECO:0000259" key="11">
    <source>
        <dbReference type="PROSITE" id="PS50109"/>
    </source>
</evidence>
<evidence type="ECO:0000313" key="12">
    <source>
        <dbReference type="EMBL" id="TLP36926.1"/>
    </source>
</evidence>
<dbReference type="GO" id="GO:0000156">
    <property type="term" value="F:phosphorelay response regulator activity"/>
    <property type="evidence" value="ECO:0007669"/>
    <property type="project" value="TreeGrafter"/>
</dbReference>
<dbReference type="EMBL" id="VANU01000005">
    <property type="protein sequence ID" value="TLP36926.1"/>
    <property type="molecule type" value="Genomic_DNA"/>
</dbReference>
<feature type="transmembrane region" description="Helical" evidence="10">
    <location>
        <begin position="12"/>
        <end position="32"/>
    </location>
</feature>
<accession>A0A5R8XYH4</accession>
<organism evidence="12 13">
    <name type="scientific">Arcobacter arenosus</name>
    <dbReference type="NCBI Taxonomy" id="2576037"/>
    <lineage>
        <taxon>Bacteria</taxon>
        <taxon>Pseudomonadati</taxon>
        <taxon>Campylobacterota</taxon>
        <taxon>Epsilonproteobacteria</taxon>
        <taxon>Campylobacterales</taxon>
        <taxon>Arcobacteraceae</taxon>
        <taxon>Arcobacter</taxon>
    </lineage>
</organism>
<dbReference type="GO" id="GO:0005524">
    <property type="term" value="F:ATP binding"/>
    <property type="evidence" value="ECO:0007669"/>
    <property type="project" value="UniProtKB-KW"/>
</dbReference>
<keyword evidence="7" id="KW-0067">ATP-binding</keyword>
<dbReference type="PRINTS" id="PR00344">
    <property type="entry name" value="BCTRLSENSOR"/>
</dbReference>
<dbReference type="SMART" id="SM00387">
    <property type="entry name" value="HATPase_c"/>
    <property type="match status" value="1"/>
</dbReference>
<gene>
    <name evidence="12" type="ORF">FDK22_11815</name>
</gene>
<proteinExistence type="predicted"/>
<dbReference type="GO" id="GO:0007234">
    <property type="term" value="P:osmosensory signaling via phosphorelay pathway"/>
    <property type="evidence" value="ECO:0007669"/>
    <property type="project" value="TreeGrafter"/>
</dbReference>
<dbReference type="InterPro" id="IPR036097">
    <property type="entry name" value="HisK_dim/P_sf"/>
</dbReference>
<dbReference type="InterPro" id="IPR005467">
    <property type="entry name" value="His_kinase_dom"/>
</dbReference>
<protein>
    <recommendedName>
        <fullName evidence="2">histidine kinase</fullName>
        <ecNumber evidence="2">2.7.13.3</ecNumber>
    </recommendedName>
</protein>
<evidence type="ECO:0000313" key="13">
    <source>
        <dbReference type="Proteomes" id="UP000308901"/>
    </source>
</evidence>
<keyword evidence="4" id="KW-0808">Transferase</keyword>
<evidence type="ECO:0000256" key="10">
    <source>
        <dbReference type="SAM" id="Phobius"/>
    </source>
</evidence>
<dbReference type="CDD" id="cd00075">
    <property type="entry name" value="HATPase"/>
    <property type="match status" value="1"/>
</dbReference>
<dbReference type="PROSITE" id="PS50109">
    <property type="entry name" value="HIS_KIN"/>
    <property type="match status" value="1"/>
</dbReference>
<dbReference type="RefSeq" id="WP_138153180.1">
    <property type="nucleotide sequence ID" value="NZ_CBDDKQ010000003.1"/>
</dbReference>
<dbReference type="GO" id="GO:0000155">
    <property type="term" value="F:phosphorelay sensor kinase activity"/>
    <property type="evidence" value="ECO:0007669"/>
    <property type="project" value="InterPro"/>
</dbReference>
<comment type="catalytic activity">
    <reaction evidence="1">
        <text>ATP + protein L-histidine = ADP + protein N-phospho-L-histidine.</text>
        <dbReference type="EC" id="2.7.13.3"/>
    </reaction>
</comment>
<dbReference type="PANTHER" id="PTHR42878:SF7">
    <property type="entry name" value="SENSOR HISTIDINE KINASE GLRK"/>
    <property type="match status" value="1"/>
</dbReference>
<dbReference type="SUPFAM" id="SSF47384">
    <property type="entry name" value="Homodimeric domain of signal transducing histidine kinase"/>
    <property type="match status" value="1"/>
</dbReference>
<keyword evidence="10" id="KW-0472">Membrane</keyword>
<evidence type="ECO:0000256" key="7">
    <source>
        <dbReference type="ARBA" id="ARBA00022840"/>
    </source>
</evidence>
<keyword evidence="8" id="KW-0902">Two-component regulatory system</keyword>
<dbReference type="InterPro" id="IPR004358">
    <property type="entry name" value="Sig_transdc_His_kin-like_C"/>
</dbReference>
<evidence type="ECO:0000256" key="3">
    <source>
        <dbReference type="ARBA" id="ARBA00022553"/>
    </source>
</evidence>
<evidence type="ECO:0000256" key="4">
    <source>
        <dbReference type="ARBA" id="ARBA00022679"/>
    </source>
</evidence>
<dbReference type="InterPro" id="IPR036890">
    <property type="entry name" value="HATPase_C_sf"/>
</dbReference>
<reference evidence="12 13" key="1">
    <citation type="submission" date="2019-05" db="EMBL/GenBank/DDBJ databases">
        <title>Arcobacter sp. nov., isolated from sea sediment.</title>
        <authorList>
            <person name="Kim W."/>
        </authorList>
    </citation>
    <scope>NUCLEOTIDE SEQUENCE [LARGE SCALE GENOMIC DNA]</scope>
    <source>
        <strain evidence="12 13">CAU 1517</strain>
    </source>
</reference>
<keyword evidence="6" id="KW-0418">Kinase</keyword>
<keyword evidence="13" id="KW-1185">Reference proteome</keyword>